<evidence type="ECO:0000256" key="5">
    <source>
        <dbReference type="ARBA" id="ARBA00022573"/>
    </source>
</evidence>
<dbReference type="InterPro" id="IPR023195">
    <property type="entry name" value="Nict_dMeBzImd_PRibTrfase_N"/>
</dbReference>
<dbReference type="Pfam" id="PF02277">
    <property type="entry name" value="DBI_PRT"/>
    <property type="match status" value="1"/>
</dbReference>
<reference evidence="11 12" key="1">
    <citation type="submission" date="2024-06" db="EMBL/GenBank/DDBJ databases">
        <title>The Natural Products Discovery Center: Release of the First 8490 Sequenced Strains for Exploring Actinobacteria Biosynthetic Diversity.</title>
        <authorList>
            <person name="Kalkreuter E."/>
            <person name="Kautsar S.A."/>
            <person name="Yang D."/>
            <person name="Bader C.D."/>
            <person name="Teijaro C.N."/>
            <person name="Fluegel L."/>
            <person name="Davis C.M."/>
            <person name="Simpson J.R."/>
            <person name="Lauterbach L."/>
            <person name="Steele A.D."/>
            <person name="Gui C."/>
            <person name="Meng S."/>
            <person name="Li G."/>
            <person name="Viehrig K."/>
            <person name="Ye F."/>
            <person name="Su P."/>
            <person name="Kiefer A.F."/>
            <person name="Nichols A."/>
            <person name="Cepeda A.J."/>
            <person name="Yan W."/>
            <person name="Fan B."/>
            <person name="Jiang Y."/>
            <person name="Adhikari A."/>
            <person name="Zheng C.-J."/>
            <person name="Schuster L."/>
            <person name="Cowan T.M."/>
            <person name="Smanski M.J."/>
            <person name="Chevrette M.G."/>
            <person name="De Carvalho L.P.S."/>
            <person name="Shen B."/>
        </authorList>
    </citation>
    <scope>NUCLEOTIDE SEQUENCE [LARGE SCALE GENOMIC DNA]</scope>
    <source>
        <strain evidence="11 12">NPDC000634</strain>
    </source>
</reference>
<evidence type="ECO:0000313" key="12">
    <source>
        <dbReference type="Proteomes" id="UP001458415"/>
    </source>
</evidence>
<proteinExistence type="inferred from homology"/>
<dbReference type="Proteomes" id="UP001458415">
    <property type="component" value="Unassembled WGS sequence"/>
</dbReference>
<keyword evidence="7 11" id="KW-0808">Transferase</keyword>
<dbReference type="Gene3D" id="1.10.1610.10">
    <property type="match status" value="1"/>
</dbReference>
<feature type="compositionally biased region" description="Basic and acidic residues" evidence="10">
    <location>
        <begin position="12"/>
        <end position="28"/>
    </location>
</feature>
<evidence type="ECO:0000313" key="11">
    <source>
        <dbReference type="EMBL" id="MER6984810.1"/>
    </source>
</evidence>
<evidence type="ECO:0000256" key="2">
    <source>
        <dbReference type="ARBA" id="ARBA00007110"/>
    </source>
</evidence>
<organism evidence="11 12">
    <name type="scientific">Streptomyces carpinensis</name>
    <dbReference type="NCBI Taxonomy" id="66369"/>
    <lineage>
        <taxon>Bacteria</taxon>
        <taxon>Bacillati</taxon>
        <taxon>Actinomycetota</taxon>
        <taxon>Actinomycetes</taxon>
        <taxon>Kitasatosporales</taxon>
        <taxon>Streptomycetaceae</taxon>
        <taxon>Streptomyces</taxon>
    </lineage>
</organism>
<dbReference type="EMBL" id="JBEPCU010002025">
    <property type="protein sequence ID" value="MER6984810.1"/>
    <property type="molecule type" value="Genomic_DNA"/>
</dbReference>
<name>A0ABV1WKU8_9ACTN</name>
<comment type="pathway">
    <text evidence="1">Nucleoside biosynthesis; alpha-ribazole biosynthesis; alpha-ribazole from 5,6-dimethylbenzimidazole: step 1/2.</text>
</comment>
<dbReference type="EC" id="2.4.2.21" evidence="3"/>
<protein>
    <recommendedName>
        <fullName evidence="4">Nicotinate-nucleotide--dimethylbenzimidazole phosphoribosyltransferase</fullName>
        <ecNumber evidence="3">2.4.2.21</ecNumber>
    </recommendedName>
    <alternativeName>
        <fullName evidence="8">N(1)-alpha-phosphoribosyltransferase</fullName>
    </alternativeName>
</protein>
<accession>A0ABV1WKU8</accession>
<evidence type="ECO:0000256" key="6">
    <source>
        <dbReference type="ARBA" id="ARBA00022676"/>
    </source>
</evidence>
<feature type="non-terminal residue" evidence="11">
    <location>
        <position position="78"/>
    </location>
</feature>
<evidence type="ECO:0000256" key="1">
    <source>
        <dbReference type="ARBA" id="ARBA00005049"/>
    </source>
</evidence>
<dbReference type="SUPFAM" id="SSF52733">
    <property type="entry name" value="Nicotinate mononucleotide:5,6-dimethylbenzimidazole phosphoribosyltransferase (CobT)"/>
    <property type="match status" value="1"/>
</dbReference>
<evidence type="ECO:0000256" key="10">
    <source>
        <dbReference type="SAM" id="MobiDB-lite"/>
    </source>
</evidence>
<evidence type="ECO:0000256" key="3">
    <source>
        <dbReference type="ARBA" id="ARBA00011991"/>
    </source>
</evidence>
<comment type="catalytic activity">
    <reaction evidence="9">
        <text>5,6-dimethylbenzimidazole + nicotinate beta-D-ribonucleotide = alpha-ribazole 5'-phosphate + nicotinate + H(+)</text>
        <dbReference type="Rhea" id="RHEA:11196"/>
        <dbReference type="ChEBI" id="CHEBI:15378"/>
        <dbReference type="ChEBI" id="CHEBI:15890"/>
        <dbReference type="ChEBI" id="CHEBI:32544"/>
        <dbReference type="ChEBI" id="CHEBI:57502"/>
        <dbReference type="ChEBI" id="CHEBI:57918"/>
        <dbReference type="EC" id="2.4.2.21"/>
    </reaction>
</comment>
<comment type="similarity">
    <text evidence="2">Belongs to the CobT family.</text>
</comment>
<keyword evidence="6 11" id="KW-0328">Glycosyltransferase</keyword>
<evidence type="ECO:0000256" key="8">
    <source>
        <dbReference type="ARBA" id="ARBA00030686"/>
    </source>
</evidence>
<evidence type="ECO:0000256" key="9">
    <source>
        <dbReference type="ARBA" id="ARBA00047340"/>
    </source>
</evidence>
<gene>
    <name evidence="11" type="ORF">ABT317_49715</name>
</gene>
<feature type="region of interest" description="Disordered" evidence="10">
    <location>
        <begin position="1"/>
        <end position="28"/>
    </location>
</feature>
<sequence>MSSLNLDDFTDLIERPDGGVRRDAEARRERRIVPPGSLGRLDDLGEWLAAAQGVALSVAGGSPLPNCEALVKEMLSIS</sequence>
<evidence type="ECO:0000256" key="7">
    <source>
        <dbReference type="ARBA" id="ARBA00022679"/>
    </source>
</evidence>
<keyword evidence="5" id="KW-0169">Cobalamin biosynthesis</keyword>
<dbReference type="InterPro" id="IPR003200">
    <property type="entry name" value="Nict_dMeBzImd_PRibTrfase"/>
</dbReference>
<dbReference type="GO" id="GO:0008939">
    <property type="term" value="F:nicotinate-nucleotide-dimethylbenzimidazole phosphoribosyltransferase activity"/>
    <property type="evidence" value="ECO:0007669"/>
    <property type="project" value="UniProtKB-EC"/>
</dbReference>
<evidence type="ECO:0000256" key="4">
    <source>
        <dbReference type="ARBA" id="ARBA00015486"/>
    </source>
</evidence>
<dbReference type="InterPro" id="IPR036087">
    <property type="entry name" value="Nict_dMeBzImd_PRibTrfase_sf"/>
</dbReference>
<keyword evidence="12" id="KW-1185">Reference proteome</keyword>
<comment type="caution">
    <text evidence="11">The sequence shown here is derived from an EMBL/GenBank/DDBJ whole genome shotgun (WGS) entry which is preliminary data.</text>
</comment>